<feature type="domain" description="HTH araC/xylS-type" evidence="4">
    <location>
        <begin position="8"/>
        <end position="106"/>
    </location>
</feature>
<accession>A0ABN1BNL6</accession>
<dbReference type="SMART" id="SM00871">
    <property type="entry name" value="AraC_E_bind"/>
    <property type="match status" value="1"/>
</dbReference>
<dbReference type="RefSeq" id="WP_343843180.1">
    <property type="nucleotide sequence ID" value="NZ_BAAADO010000008.1"/>
</dbReference>
<dbReference type="PANTHER" id="PTHR47504">
    <property type="entry name" value="RIGHT ORIGIN-BINDING PROTEIN"/>
    <property type="match status" value="1"/>
</dbReference>
<dbReference type="Pfam" id="PF14526">
    <property type="entry name" value="Cass2"/>
    <property type="match status" value="1"/>
</dbReference>
<dbReference type="InterPro" id="IPR010499">
    <property type="entry name" value="AraC_E-bd"/>
</dbReference>
<keyword evidence="1" id="KW-0805">Transcription regulation</keyword>
<dbReference type="SMART" id="SM00342">
    <property type="entry name" value="HTH_ARAC"/>
    <property type="match status" value="1"/>
</dbReference>
<dbReference type="Gene3D" id="3.20.80.10">
    <property type="entry name" value="Regulatory factor, effector binding domain"/>
    <property type="match status" value="1"/>
</dbReference>
<evidence type="ECO:0000313" key="6">
    <source>
        <dbReference type="Proteomes" id="UP001500880"/>
    </source>
</evidence>
<evidence type="ECO:0000313" key="5">
    <source>
        <dbReference type="EMBL" id="GAA0501741.1"/>
    </source>
</evidence>
<dbReference type="PROSITE" id="PS00041">
    <property type="entry name" value="HTH_ARAC_FAMILY_1"/>
    <property type="match status" value="1"/>
</dbReference>
<dbReference type="SUPFAM" id="SSF55136">
    <property type="entry name" value="Probable bacterial effector-binding domain"/>
    <property type="match status" value="1"/>
</dbReference>
<dbReference type="InterPro" id="IPR020449">
    <property type="entry name" value="Tscrpt_reg_AraC-type_HTH"/>
</dbReference>
<evidence type="ECO:0000256" key="1">
    <source>
        <dbReference type="ARBA" id="ARBA00023015"/>
    </source>
</evidence>
<evidence type="ECO:0000259" key="4">
    <source>
        <dbReference type="PROSITE" id="PS01124"/>
    </source>
</evidence>
<dbReference type="EMBL" id="BAAADO010000008">
    <property type="protein sequence ID" value="GAA0501741.1"/>
    <property type="molecule type" value="Genomic_DNA"/>
</dbReference>
<dbReference type="PRINTS" id="PR00032">
    <property type="entry name" value="HTHARAC"/>
</dbReference>
<dbReference type="InterPro" id="IPR009057">
    <property type="entry name" value="Homeodomain-like_sf"/>
</dbReference>
<protein>
    <submittedName>
        <fullName evidence="5">AraC family transcriptional regulator</fullName>
    </submittedName>
</protein>
<evidence type="ECO:0000256" key="3">
    <source>
        <dbReference type="ARBA" id="ARBA00023163"/>
    </source>
</evidence>
<comment type="caution">
    <text evidence="5">The sequence shown here is derived from an EMBL/GenBank/DDBJ whole genome shotgun (WGS) entry which is preliminary data.</text>
</comment>
<keyword evidence="6" id="KW-1185">Reference proteome</keyword>
<dbReference type="InterPro" id="IPR011256">
    <property type="entry name" value="Reg_factor_effector_dom_sf"/>
</dbReference>
<gene>
    <name evidence="5" type="ORF">GCM10008986_31550</name>
</gene>
<dbReference type="InterPro" id="IPR029441">
    <property type="entry name" value="Cass2"/>
</dbReference>
<organism evidence="5 6">
    <name type="scientific">Salinibacillus aidingensis</name>
    <dbReference type="NCBI Taxonomy" id="237684"/>
    <lineage>
        <taxon>Bacteria</taxon>
        <taxon>Bacillati</taxon>
        <taxon>Bacillota</taxon>
        <taxon>Bacilli</taxon>
        <taxon>Bacillales</taxon>
        <taxon>Bacillaceae</taxon>
        <taxon>Salinibacillus</taxon>
    </lineage>
</organism>
<name>A0ABN1BNL6_9BACI</name>
<keyword evidence="2" id="KW-0238">DNA-binding</keyword>
<dbReference type="SUPFAM" id="SSF46689">
    <property type="entry name" value="Homeodomain-like"/>
    <property type="match status" value="2"/>
</dbReference>
<dbReference type="InterPro" id="IPR018060">
    <property type="entry name" value="HTH_AraC"/>
</dbReference>
<dbReference type="PROSITE" id="PS01124">
    <property type="entry name" value="HTH_ARAC_FAMILY_2"/>
    <property type="match status" value="1"/>
</dbReference>
<evidence type="ECO:0000256" key="2">
    <source>
        <dbReference type="ARBA" id="ARBA00023125"/>
    </source>
</evidence>
<sequence length="283" mass="31983">MTWIESIQTAIDFIEEHLLDDLSIESIAGQANFSVFHFQRTFTILTDISIGDYIRRRRLALAAHELMETSAKVIDIAYKYGYDTPEAFTKAFRRQHGVTPSDARKNSGKLTSYNRLVIQVNLKGAEPMEYKIVEREGFKVAGMKREFSLVNEENNKGIPEMWEKVNSDGTDELLFRLNDGAIEGVLGVCVDKSSHSIDYWIGTTYDGSPPDGLSILDIPSSKWAVFGVHGPMPDAMQNAWKKIFSEWFPSSGYQHAGTPELEVYSEEDPADPDLYSEIWIPVK</sequence>
<dbReference type="Pfam" id="PF12833">
    <property type="entry name" value="HTH_18"/>
    <property type="match status" value="1"/>
</dbReference>
<dbReference type="Proteomes" id="UP001500880">
    <property type="component" value="Unassembled WGS sequence"/>
</dbReference>
<keyword evidence="3" id="KW-0804">Transcription</keyword>
<dbReference type="Gene3D" id="1.10.10.60">
    <property type="entry name" value="Homeodomain-like"/>
    <property type="match status" value="2"/>
</dbReference>
<dbReference type="PANTHER" id="PTHR47504:SF5">
    <property type="entry name" value="RIGHT ORIGIN-BINDING PROTEIN"/>
    <property type="match status" value="1"/>
</dbReference>
<dbReference type="InterPro" id="IPR050959">
    <property type="entry name" value="MarA-like"/>
</dbReference>
<reference evidence="5 6" key="1">
    <citation type="journal article" date="2019" name="Int. J. Syst. Evol. Microbiol.">
        <title>The Global Catalogue of Microorganisms (GCM) 10K type strain sequencing project: providing services to taxonomists for standard genome sequencing and annotation.</title>
        <authorList>
            <consortium name="The Broad Institute Genomics Platform"/>
            <consortium name="The Broad Institute Genome Sequencing Center for Infectious Disease"/>
            <person name="Wu L."/>
            <person name="Ma J."/>
        </authorList>
    </citation>
    <scope>NUCLEOTIDE SEQUENCE [LARGE SCALE GENOMIC DNA]</scope>
    <source>
        <strain evidence="5 6">JCM 12389</strain>
    </source>
</reference>
<dbReference type="InterPro" id="IPR018062">
    <property type="entry name" value="HTH_AraC-typ_CS"/>
</dbReference>
<proteinExistence type="predicted"/>